<reference evidence="1" key="2">
    <citation type="submission" date="2015-06" db="UniProtKB">
        <authorList>
            <consortium name="EnsemblMetazoa"/>
        </authorList>
    </citation>
    <scope>IDENTIFICATION</scope>
</reference>
<dbReference type="AlphaFoldDB" id="T1GWD6"/>
<dbReference type="STRING" id="36166.T1GWD6"/>
<organism evidence="1 2">
    <name type="scientific">Megaselia scalaris</name>
    <name type="common">Humpbacked fly</name>
    <name type="synonym">Phora scalaris</name>
    <dbReference type="NCBI Taxonomy" id="36166"/>
    <lineage>
        <taxon>Eukaryota</taxon>
        <taxon>Metazoa</taxon>
        <taxon>Ecdysozoa</taxon>
        <taxon>Arthropoda</taxon>
        <taxon>Hexapoda</taxon>
        <taxon>Insecta</taxon>
        <taxon>Pterygota</taxon>
        <taxon>Neoptera</taxon>
        <taxon>Endopterygota</taxon>
        <taxon>Diptera</taxon>
        <taxon>Brachycera</taxon>
        <taxon>Muscomorpha</taxon>
        <taxon>Platypezoidea</taxon>
        <taxon>Phoridae</taxon>
        <taxon>Megaseliini</taxon>
        <taxon>Megaselia</taxon>
    </lineage>
</organism>
<proteinExistence type="predicted"/>
<dbReference type="EMBL" id="CAQQ02052750">
    <property type="status" value="NOT_ANNOTATED_CDS"/>
    <property type="molecule type" value="Genomic_DNA"/>
</dbReference>
<name>T1GWD6_MEGSC</name>
<accession>T1GWD6</accession>
<dbReference type="EMBL" id="CAQQ02052749">
    <property type="status" value="NOT_ANNOTATED_CDS"/>
    <property type="molecule type" value="Genomic_DNA"/>
</dbReference>
<dbReference type="EMBL" id="CAQQ02052751">
    <property type="status" value="NOT_ANNOTATED_CDS"/>
    <property type="molecule type" value="Genomic_DNA"/>
</dbReference>
<dbReference type="EnsemblMetazoa" id="MESCA008109-RA">
    <property type="protein sequence ID" value="MESCA008109-PA"/>
    <property type="gene ID" value="MESCA008109"/>
</dbReference>
<dbReference type="EMBL" id="CAQQ02052752">
    <property type="status" value="NOT_ANNOTATED_CDS"/>
    <property type="molecule type" value="Genomic_DNA"/>
</dbReference>
<keyword evidence="2" id="KW-1185">Reference proteome</keyword>
<dbReference type="Proteomes" id="UP000015102">
    <property type="component" value="Unassembled WGS sequence"/>
</dbReference>
<reference evidence="2" key="1">
    <citation type="submission" date="2013-02" db="EMBL/GenBank/DDBJ databases">
        <authorList>
            <person name="Hughes D."/>
        </authorList>
    </citation>
    <scope>NUCLEOTIDE SEQUENCE</scope>
    <source>
        <strain>Durham</strain>
        <strain evidence="2">NC isolate 2 -- Noor lab</strain>
    </source>
</reference>
<sequence length="151" mass="16858">MYSILLRLGSLRKLRSMDKQSVIFRYLLRNSNKDPLAIAERGKVGVPSSQSECSSNDSIEASIDSNTGILTGEKKDGFIEGTFGGHLSTYGQNNSLTDFSIYVIIGSFLRGHSLNNCYHLLRTPFFSVISFPLLSLQNDVQRWALSVIYEL</sequence>
<evidence type="ECO:0000313" key="1">
    <source>
        <dbReference type="EnsemblMetazoa" id="MESCA008109-PA"/>
    </source>
</evidence>
<evidence type="ECO:0000313" key="2">
    <source>
        <dbReference type="Proteomes" id="UP000015102"/>
    </source>
</evidence>
<dbReference type="HOGENOM" id="CLU_1733583_0_0_1"/>
<protein>
    <submittedName>
        <fullName evidence="1">Uncharacterized protein</fullName>
    </submittedName>
</protein>